<proteinExistence type="predicted"/>
<protein>
    <submittedName>
        <fullName evidence="1">AAA family ATPase</fullName>
    </submittedName>
</protein>
<evidence type="ECO:0000313" key="2">
    <source>
        <dbReference type="Proteomes" id="UP000268669"/>
    </source>
</evidence>
<accession>A0ABN5RCM5</accession>
<keyword evidence="2" id="KW-1185">Reference proteome</keyword>
<evidence type="ECO:0000313" key="1">
    <source>
        <dbReference type="EMBL" id="AYW94258.1"/>
    </source>
</evidence>
<organism evidence="1 2">
    <name type="scientific">Yersinia pseudotuberculosis</name>
    <dbReference type="NCBI Taxonomy" id="633"/>
    <lineage>
        <taxon>Bacteria</taxon>
        <taxon>Pseudomonadati</taxon>
        <taxon>Pseudomonadota</taxon>
        <taxon>Gammaproteobacteria</taxon>
        <taxon>Enterobacterales</taxon>
        <taxon>Yersiniaceae</taxon>
        <taxon>Yersinia</taxon>
    </lineage>
</organism>
<reference evidence="1" key="1">
    <citation type="submission" date="2018-11" db="EMBL/GenBank/DDBJ databases">
        <title>FDA dAtabase for Regulatory Grade micrObial Sequences (FDA-ARGOS): Supporting development and validation of Infectious Disease Dx tests.</title>
        <authorList>
            <person name="Bliska J."/>
            <person name="Cleland M.-M."/>
            <person name="Tallon L."/>
            <person name="Sadzewicz L."/>
            <person name="Zhao X."/>
            <person name="Vavikolanu K."/>
            <person name="Mehta A."/>
            <person name="Aluvathingal J."/>
            <person name="Nadendla S."/>
            <person name="Yan Y."/>
            <person name="Sichtig H."/>
        </authorList>
    </citation>
    <scope>NUCLEOTIDE SEQUENCE [LARGE SCALE GENOMIC DNA]</scope>
    <source>
        <strain evidence="1">FDAARGOS_581</strain>
    </source>
</reference>
<name>A0ABN5RCM5_YERPU</name>
<dbReference type="Proteomes" id="UP000268669">
    <property type="component" value="Chromosome"/>
</dbReference>
<gene>
    <name evidence="1" type="ORF">EGX47_12890</name>
</gene>
<dbReference type="EMBL" id="CP033713">
    <property type="protein sequence ID" value="AYW94258.1"/>
    <property type="molecule type" value="Genomic_DNA"/>
</dbReference>
<sequence>MYTSIPRYNPLISIIFQVVGVLAATTHPNHLSVVDVTYR</sequence>